<dbReference type="SMART" id="SM00530">
    <property type="entry name" value="HTH_XRE"/>
    <property type="match status" value="1"/>
</dbReference>
<gene>
    <name evidence="3" type="ORF">ACFFSA_25965</name>
</gene>
<sequence length="301" mass="33579">MATAHDKGDLAETPGKDAARSGPTALRILVGAQLRRFREAGGISREDAGYAIRGSHSKISRMEGGRTSFKMRDVADLLTLYGVADEKEREAVLALAKQANEPSWWHDYRDVVHDWFEDYLGLEQDAALIRTYEVQFVPGLLQTEEYARAIFSLGNKGESAERIERRVEVRMRRQRILAPPMSRKLWVVLDEAVLHHRVGGPEIMRAQLEHLDRMAAQPNITVQVVPFTEGWVVGGVGPVTILRFAQAGLRDVVYLEQLAGAQYLGKESEVLPYQTLMDELGVQAAPAPDTPAILRKIIDSL</sequence>
<evidence type="ECO:0000259" key="2">
    <source>
        <dbReference type="SMART" id="SM00530"/>
    </source>
</evidence>
<dbReference type="RefSeq" id="WP_345000997.1">
    <property type="nucleotide sequence ID" value="NZ_BAAAXV010000009.1"/>
</dbReference>
<reference evidence="3 4" key="1">
    <citation type="submission" date="2024-09" db="EMBL/GenBank/DDBJ databases">
        <authorList>
            <person name="Sun Q."/>
            <person name="Mori K."/>
        </authorList>
    </citation>
    <scope>NUCLEOTIDE SEQUENCE [LARGE SCALE GENOMIC DNA]</scope>
    <source>
        <strain evidence="3 4">JCM 3143</strain>
    </source>
</reference>
<evidence type="ECO:0000313" key="3">
    <source>
        <dbReference type="EMBL" id="MFB9626547.1"/>
    </source>
</evidence>
<comment type="caution">
    <text evidence="3">The sequence shown here is derived from an EMBL/GenBank/DDBJ whole genome shotgun (WGS) entry which is preliminary data.</text>
</comment>
<feature type="region of interest" description="Disordered" evidence="1">
    <location>
        <begin position="1"/>
        <end position="22"/>
    </location>
</feature>
<evidence type="ECO:0000313" key="4">
    <source>
        <dbReference type="Proteomes" id="UP001589532"/>
    </source>
</evidence>
<dbReference type="EMBL" id="JBHMBW010000023">
    <property type="protein sequence ID" value="MFB9626547.1"/>
    <property type="molecule type" value="Genomic_DNA"/>
</dbReference>
<dbReference type="Gene3D" id="1.10.260.40">
    <property type="entry name" value="lambda repressor-like DNA-binding domains"/>
    <property type="match status" value="1"/>
</dbReference>
<dbReference type="Pfam" id="PF19054">
    <property type="entry name" value="DUF5753"/>
    <property type="match status" value="1"/>
</dbReference>
<proteinExistence type="predicted"/>
<dbReference type="Pfam" id="PF13560">
    <property type="entry name" value="HTH_31"/>
    <property type="match status" value="1"/>
</dbReference>
<feature type="compositionally biased region" description="Basic and acidic residues" evidence="1">
    <location>
        <begin position="1"/>
        <end position="19"/>
    </location>
</feature>
<name>A0ABV5S4F7_9ACTN</name>
<dbReference type="CDD" id="cd00093">
    <property type="entry name" value="HTH_XRE"/>
    <property type="match status" value="1"/>
</dbReference>
<dbReference type="InterPro" id="IPR043917">
    <property type="entry name" value="DUF5753"/>
</dbReference>
<dbReference type="Proteomes" id="UP001589532">
    <property type="component" value="Unassembled WGS sequence"/>
</dbReference>
<evidence type="ECO:0000256" key="1">
    <source>
        <dbReference type="SAM" id="MobiDB-lite"/>
    </source>
</evidence>
<protein>
    <submittedName>
        <fullName evidence="3">Helix-turn-helix domain-containing protein</fullName>
    </submittedName>
</protein>
<dbReference type="InterPro" id="IPR001387">
    <property type="entry name" value="Cro/C1-type_HTH"/>
</dbReference>
<dbReference type="SUPFAM" id="SSF47413">
    <property type="entry name" value="lambda repressor-like DNA-binding domains"/>
    <property type="match status" value="1"/>
</dbReference>
<keyword evidence="4" id="KW-1185">Reference proteome</keyword>
<dbReference type="InterPro" id="IPR010982">
    <property type="entry name" value="Lambda_DNA-bd_dom_sf"/>
</dbReference>
<feature type="domain" description="HTH cro/C1-type" evidence="2">
    <location>
        <begin position="33"/>
        <end position="88"/>
    </location>
</feature>
<organism evidence="3 4">
    <name type="scientific">Nonomuraea helvata</name>
    <dbReference type="NCBI Taxonomy" id="37484"/>
    <lineage>
        <taxon>Bacteria</taxon>
        <taxon>Bacillati</taxon>
        <taxon>Actinomycetota</taxon>
        <taxon>Actinomycetes</taxon>
        <taxon>Streptosporangiales</taxon>
        <taxon>Streptosporangiaceae</taxon>
        <taxon>Nonomuraea</taxon>
    </lineage>
</organism>
<accession>A0ABV5S4F7</accession>